<organism evidence="2 3">
    <name type="scientific">Pichia inconspicua</name>
    <dbReference type="NCBI Taxonomy" id="52247"/>
    <lineage>
        <taxon>Eukaryota</taxon>
        <taxon>Fungi</taxon>
        <taxon>Dikarya</taxon>
        <taxon>Ascomycota</taxon>
        <taxon>Saccharomycotina</taxon>
        <taxon>Pichiomycetes</taxon>
        <taxon>Pichiales</taxon>
        <taxon>Pichiaceae</taxon>
        <taxon>Pichia</taxon>
    </lineage>
</organism>
<feature type="domain" description="HTH APSES-type" evidence="1">
    <location>
        <begin position="1"/>
        <end position="123"/>
    </location>
</feature>
<protein>
    <recommendedName>
        <fullName evidence="1">HTH APSES-type domain-containing protein</fullName>
    </recommendedName>
</protein>
<dbReference type="InterPro" id="IPR029790">
    <property type="entry name" value="EFG1/Phd1/StuA"/>
</dbReference>
<dbReference type="Gene3D" id="3.10.260.10">
    <property type="entry name" value="Transcription regulator HTH, APSES-type DNA-binding domain"/>
    <property type="match status" value="1"/>
</dbReference>
<dbReference type="SUPFAM" id="SSF54616">
    <property type="entry name" value="DNA-binding domain of Mlu1-box binding protein MBP1"/>
    <property type="match status" value="1"/>
</dbReference>
<dbReference type="Proteomes" id="UP000307173">
    <property type="component" value="Unassembled WGS sequence"/>
</dbReference>
<dbReference type="GO" id="GO:0003700">
    <property type="term" value="F:DNA-binding transcription factor activity"/>
    <property type="evidence" value="ECO:0007669"/>
    <property type="project" value="TreeGrafter"/>
</dbReference>
<feature type="non-terminal residue" evidence="2">
    <location>
        <position position="1"/>
    </location>
</feature>
<dbReference type="InterPro" id="IPR036887">
    <property type="entry name" value="HTH_APSES_sf"/>
</dbReference>
<evidence type="ECO:0000313" key="2">
    <source>
        <dbReference type="EMBL" id="TID24674.1"/>
    </source>
</evidence>
<proteinExistence type="predicted"/>
<dbReference type="PANTHER" id="PTHR47792:SF1">
    <property type="entry name" value="PROTEIN SOK2-RELATED"/>
    <property type="match status" value="1"/>
</dbReference>
<name>A0A4T0WZR8_9ASCO</name>
<dbReference type="PANTHER" id="PTHR47792">
    <property type="entry name" value="PROTEIN SOK2-RELATED"/>
    <property type="match status" value="1"/>
</dbReference>
<accession>A0A4T0WZR8</accession>
<dbReference type="GO" id="GO:0005634">
    <property type="term" value="C:nucleus"/>
    <property type="evidence" value="ECO:0007669"/>
    <property type="project" value="TreeGrafter"/>
</dbReference>
<dbReference type="GO" id="GO:0045944">
    <property type="term" value="P:positive regulation of transcription by RNA polymerase II"/>
    <property type="evidence" value="ECO:0007669"/>
    <property type="project" value="TreeGrafter"/>
</dbReference>
<dbReference type="GO" id="GO:0043565">
    <property type="term" value="F:sequence-specific DNA binding"/>
    <property type="evidence" value="ECO:0007669"/>
    <property type="project" value="TreeGrafter"/>
</dbReference>
<dbReference type="OrthoDB" id="5407653at2759"/>
<evidence type="ECO:0000313" key="3">
    <source>
        <dbReference type="Proteomes" id="UP000307173"/>
    </source>
</evidence>
<keyword evidence="3" id="KW-1185">Reference proteome</keyword>
<dbReference type="PROSITE" id="PS51299">
    <property type="entry name" value="HTH_APSES"/>
    <property type="match status" value="1"/>
</dbReference>
<dbReference type="STRING" id="52247.A0A4T0WZR8"/>
<dbReference type="InterPro" id="IPR003163">
    <property type="entry name" value="Tscrpt_reg_HTH_APSES-type"/>
</dbReference>
<gene>
    <name evidence="2" type="ORF">CANINC_003017</name>
</gene>
<comment type="caution">
    <text evidence="2">The sequence shown here is derived from an EMBL/GenBank/DDBJ whole genome shotgun (WGS) entry which is preliminary data.</text>
</comment>
<reference evidence="2 3" key="1">
    <citation type="journal article" date="2019" name="Front. Genet.">
        <title>Whole-Genome Sequencing of the Opportunistic Yeast Pathogen Candida inconspicua Uncovers Its Hybrid Origin.</title>
        <authorList>
            <person name="Mixao V."/>
            <person name="Hansen A.P."/>
            <person name="Saus E."/>
            <person name="Boekhout T."/>
            <person name="Lass-Florl C."/>
            <person name="Gabaldon T."/>
        </authorList>
    </citation>
    <scope>NUCLEOTIDE SEQUENCE [LARGE SCALE GENOMIC DNA]</scope>
    <source>
        <strain evidence="2 3">CBS 180</strain>
    </source>
</reference>
<feature type="non-terminal residue" evidence="2">
    <location>
        <position position="164"/>
    </location>
</feature>
<dbReference type="AlphaFoldDB" id="A0A4T0WZR8"/>
<evidence type="ECO:0000259" key="1">
    <source>
        <dbReference type="PROSITE" id="PS51299"/>
    </source>
</evidence>
<dbReference type="EMBL" id="SELW01000498">
    <property type="protein sequence ID" value="TID24674.1"/>
    <property type="molecule type" value="Genomic_DNA"/>
</dbReference>
<sequence>SKFNDNNSNLIPITNNTPTTATTAAATTAAATTTATTTTTPDKSNTVSRPKITTTMWEDEKTLCYQVECNAEKKRQVVKIGSMHLKGVWIPFERAYLMAKKEGIDQLLYPLFIKDIQQIIRQGQQERKRQVQLQGQQDHQRMLSLSQQQQQQDHQRLLSQQLPQ</sequence>